<keyword evidence="4" id="KW-0964">Secreted</keyword>
<dbReference type="Gene3D" id="3.30.2460.20">
    <property type="match status" value="1"/>
</dbReference>
<dbReference type="PANTHER" id="PTHR12027">
    <property type="entry name" value="WNT RELATED"/>
    <property type="match status" value="1"/>
</dbReference>
<dbReference type="Pfam" id="PF00110">
    <property type="entry name" value="wnt"/>
    <property type="match status" value="1"/>
</dbReference>
<evidence type="ECO:0000256" key="6">
    <source>
        <dbReference type="ARBA" id="ARBA00022687"/>
    </source>
</evidence>
<dbReference type="PRINTS" id="PR01349">
    <property type="entry name" value="WNTPROTEIN"/>
</dbReference>
<dbReference type="FunFam" id="3.30.2460.20:FF:000001">
    <property type="entry name" value="Wnt homolog"/>
    <property type="match status" value="1"/>
</dbReference>
<evidence type="ECO:0000256" key="4">
    <source>
        <dbReference type="ARBA" id="ARBA00022525"/>
    </source>
</evidence>
<dbReference type="GO" id="GO:0045165">
    <property type="term" value="P:cell fate commitment"/>
    <property type="evidence" value="ECO:0007669"/>
    <property type="project" value="TreeGrafter"/>
</dbReference>
<evidence type="ECO:0000313" key="11">
    <source>
        <dbReference type="WBParaSite" id="ALUE_0000860501-mRNA-1"/>
    </source>
</evidence>
<dbReference type="GO" id="GO:0005615">
    <property type="term" value="C:extracellular space"/>
    <property type="evidence" value="ECO:0007669"/>
    <property type="project" value="TreeGrafter"/>
</dbReference>
<comment type="subcellular location">
    <subcellularLocation>
        <location evidence="1 9">Secreted</location>
        <location evidence="1 9">Extracellular space</location>
        <location evidence="1 9">Extracellular matrix</location>
    </subcellularLocation>
</comment>
<comment type="similarity">
    <text evidence="2 9">Belongs to the Wnt family.</text>
</comment>
<keyword evidence="8" id="KW-0449">Lipoprotein</keyword>
<dbReference type="InterPro" id="IPR005817">
    <property type="entry name" value="Wnt"/>
</dbReference>
<dbReference type="GO" id="GO:0000902">
    <property type="term" value="P:cell morphogenesis"/>
    <property type="evidence" value="ECO:0007669"/>
    <property type="project" value="UniProtKB-ARBA"/>
</dbReference>
<dbReference type="GO" id="GO:0060070">
    <property type="term" value="P:canonical Wnt signaling pathway"/>
    <property type="evidence" value="ECO:0007669"/>
    <property type="project" value="TreeGrafter"/>
</dbReference>
<proteinExistence type="inferred from homology"/>
<dbReference type="CDD" id="cd19344">
    <property type="entry name" value="Wnt_Wnt16"/>
    <property type="match status" value="1"/>
</dbReference>
<dbReference type="SMART" id="SM00097">
    <property type="entry name" value="WNT1"/>
    <property type="match status" value="1"/>
</dbReference>
<sequence length="541" mass="61160">WEIRIETGDEASEEFKRTTDASPAVLTKCPIPSSETHLTCVTCRQFIRLLASAEVWLFGFGAGNQRSRRLANCLKQCDPQVLRSRARASQAVDVSLSSRRISTAPLHHNAILIHSLSVSVLSHRKQISTLFEVHRHSRHISHIVSMMPPNILLLVVMNFLDCVAAQPYNWLSLALSSTAQYTPAFHAATDYDKQQYQILCERLPGLNPAQIAICQQHPFAIPSIGRGARDSVVECQAQFKYERQVLSTDEVLSWNCSERIDKNTSNSISGFQDLLGRTLRAGNRETAFICAVASAGIVHAITKGCSTGNLTECGCDNQPSGQRYTDMDHSVTNGREKFSWGGCSDNSKYGVHFAKQFLDRFEKEQYEKDRDIRHLMNLHNNFVGREAIVQNMRKQCRCHGVSGSCEFKTCWLQMPKFAEVGEMLKQRYNHFSVQVAKRAKKRLRRKERSERKKPLRGNEIAYINKSPNYCEPDEAEGILGTRGRECNQSSLNSDSCDLLCCGRGYNTREEVRTTQCHCKFVWCCSVKCKTCSEKVLVHTCK</sequence>
<keyword evidence="6 9" id="KW-0879">Wnt signaling pathway</keyword>
<dbReference type="GO" id="GO:0005125">
    <property type="term" value="F:cytokine activity"/>
    <property type="evidence" value="ECO:0007669"/>
    <property type="project" value="TreeGrafter"/>
</dbReference>
<dbReference type="InterPro" id="IPR018161">
    <property type="entry name" value="Wnt_CS"/>
</dbReference>
<evidence type="ECO:0000256" key="2">
    <source>
        <dbReference type="ARBA" id="ARBA00005683"/>
    </source>
</evidence>
<dbReference type="PROSITE" id="PS00246">
    <property type="entry name" value="WNT1"/>
    <property type="match status" value="1"/>
</dbReference>
<evidence type="ECO:0000313" key="10">
    <source>
        <dbReference type="Proteomes" id="UP000036681"/>
    </source>
</evidence>
<evidence type="ECO:0000256" key="9">
    <source>
        <dbReference type="RuleBase" id="RU003500"/>
    </source>
</evidence>
<accession>A0A0M3HYJ8</accession>
<evidence type="ECO:0000256" key="1">
    <source>
        <dbReference type="ARBA" id="ARBA00004498"/>
    </source>
</evidence>
<name>A0A0M3HYJ8_ASCLU</name>
<dbReference type="GO" id="GO:0005109">
    <property type="term" value="F:frizzled binding"/>
    <property type="evidence" value="ECO:0007669"/>
    <property type="project" value="TreeGrafter"/>
</dbReference>
<evidence type="ECO:0000256" key="7">
    <source>
        <dbReference type="ARBA" id="ARBA00023157"/>
    </source>
</evidence>
<keyword evidence="7" id="KW-1015">Disulfide bond</keyword>
<dbReference type="InterPro" id="IPR043158">
    <property type="entry name" value="Wnt_C"/>
</dbReference>
<dbReference type="Proteomes" id="UP000036681">
    <property type="component" value="Unplaced"/>
</dbReference>
<comment type="function">
    <text evidence="9">Ligand for members of the frizzled family of seven transmembrane receptors.</text>
</comment>
<keyword evidence="5" id="KW-0272">Extracellular matrix</keyword>
<dbReference type="GO" id="GO:0030182">
    <property type="term" value="P:neuron differentiation"/>
    <property type="evidence" value="ECO:0007669"/>
    <property type="project" value="TreeGrafter"/>
</dbReference>
<evidence type="ECO:0000256" key="8">
    <source>
        <dbReference type="ARBA" id="ARBA00023288"/>
    </source>
</evidence>
<evidence type="ECO:0000256" key="5">
    <source>
        <dbReference type="ARBA" id="ARBA00022530"/>
    </source>
</evidence>
<keyword evidence="3 9" id="KW-0217">Developmental protein</keyword>
<organism evidence="10 11">
    <name type="scientific">Ascaris lumbricoides</name>
    <name type="common">Giant roundworm</name>
    <dbReference type="NCBI Taxonomy" id="6252"/>
    <lineage>
        <taxon>Eukaryota</taxon>
        <taxon>Metazoa</taxon>
        <taxon>Ecdysozoa</taxon>
        <taxon>Nematoda</taxon>
        <taxon>Chromadorea</taxon>
        <taxon>Rhabditida</taxon>
        <taxon>Spirurina</taxon>
        <taxon>Ascaridomorpha</taxon>
        <taxon>Ascaridoidea</taxon>
        <taxon>Ascarididae</taxon>
        <taxon>Ascaris</taxon>
    </lineage>
</organism>
<keyword evidence="10" id="KW-1185">Reference proteome</keyword>
<dbReference type="AlphaFoldDB" id="A0A0M3HYJ8"/>
<dbReference type="PANTHER" id="PTHR12027:SF70">
    <property type="entry name" value="PROTEIN WNT-16"/>
    <property type="match status" value="1"/>
</dbReference>
<evidence type="ECO:0000256" key="3">
    <source>
        <dbReference type="ARBA" id="ARBA00022473"/>
    </source>
</evidence>
<dbReference type="WBParaSite" id="ALUE_0000860501-mRNA-1">
    <property type="protein sequence ID" value="ALUE_0000860501-mRNA-1"/>
    <property type="gene ID" value="ALUE_0000860501"/>
</dbReference>
<reference evidence="11" key="1">
    <citation type="submission" date="2017-02" db="UniProtKB">
        <authorList>
            <consortium name="WormBaseParasite"/>
        </authorList>
    </citation>
    <scope>IDENTIFICATION</scope>
</reference>
<protein>
    <recommendedName>
        <fullName evidence="9">Protein Wnt</fullName>
    </recommendedName>
</protein>